<name>A0ABW9JJU6_9SPHI</name>
<protein>
    <submittedName>
        <fullName evidence="2">DUF5017 domain-containing protein</fullName>
    </submittedName>
</protein>
<dbReference type="Proteomes" id="UP001517367">
    <property type="component" value="Unassembled WGS sequence"/>
</dbReference>
<accession>A0ABW9JJU6</accession>
<comment type="caution">
    <text evidence="2">The sequence shown here is derived from an EMBL/GenBank/DDBJ whole genome shotgun (WGS) entry which is preliminary data.</text>
</comment>
<evidence type="ECO:0000313" key="3">
    <source>
        <dbReference type="Proteomes" id="UP001517367"/>
    </source>
</evidence>
<gene>
    <name evidence="2" type="ORF">E5L68_011045</name>
</gene>
<feature type="domain" description="DUF5017" evidence="1">
    <location>
        <begin position="15"/>
        <end position="195"/>
    </location>
</feature>
<dbReference type="Pfam" id="PF16409">
    <property type="entry name" value="DUF5017"/>
    <property type="match status" value="1"/>
</dbReference>
<dbReference type="PROSITE" id="PS51257">
    <property type="entry name" value="PROKAR_LIPOPROTEIN"/>
    <property type="match status" value="1"/>
</dbReference>
<reference evidence="2 3" key="1">
    <citation type="submission" date="2024-12" db="EMBL/GenBank/DDBJ databases">
        <authorList>
            <person name="Hu S."/>
        </authorList>
    </citation>
    <scope>NUCLEOTIDE SEQUENCE [LARGE SCALE GENOMIC DNA]</scope>
    <source>
        <strain evidence="2 3">P-25</strain>
    </source>
</reference>
<proteinExistence type="predicted"/>
<sequence length="300" mass="32382">MKKLYIILLACMVLSCSKEMEVNEPEFEVTTEKLNYKVGEAINFNFTGRVENITFYSGLPGADYTFKDRTELEGGTPQISLNTQYGGGGTQINSLKLMVTTELTALTKEAVIAADWTDITSRATITTNTTVVPSGTMNLSDIAKSGKPLYFALKFVGAQDPTKAAGNWIIPAFNASTLLTDGTILPIANLQNAGWLAFSIKNDANSWTARGNPIADLVVIGGGPNAPESEDWFITKPLFFTKVAPDKGLAIQYISSNTLSSYKFAGYTQPGKYKVAFVASNANADGQKSIVRQIEITVTP</sequence>
<dbReference type="EMBL" id="SRMP02000016">
    <property type="protein sequence ID" value="MFN0291929.1"/>
    <property type="molecule type" value="Genomic_DNA"/>
</dbReference>
<evidence type="ECO:0000259" key="1">
    <source>
        <dbReference type="Pfam" id="PF16409"/>
    </source>
</evidence>
<organism evidence="2 3">
    <name type="scientific">Pedobacter helvus</name>
    <dbReference type="NCBI Taxonomy" id="2563444"/>
    <lineage>
        <taxon>Bacteria</taxon>
        <taxon>Pseudomonadati</taxon>
        <taxon>Bacteroidota</taxon>
        <taxon>Sphingobacteriia</taxon>
        <taxon>Sphingobacteriales</taxon>
        <taxon>Sphingobacteriaceae</taxon>
        <taxon>Pedobacter</taxon>
    </lineage>
</organism>
<evidence type="ECO:0000313" key="2">
    <source>
        <dbReference type="EMBL" id="MFN0291929.1"/>
    </source>
</evidence>
<dbReference type="RefSeq" id="WP_138730777.1">
    <property type="nucleotide sequence ID" value="NZ_SRMP02000016.1"/>
</dbReference>
<dbReference type="InterPro" id="IPR032185">
    <property type="entry name" value="DUF5017"/>
</dbReference>
<keyword evidence="3" id="KW-1185">Reference proteome</keyword>